<accession>A0AAD7DBU6</accession>
<dbReference type="Proteomes" id="UP001221757">
    <property type="component" value="Unassembled WGS sequence"/>
</dbReference>
<evidence type="ECO:0000313" key="2">
    <source>
        <dbReference type="EMBL" id="KAJ7688014.1"/>
    </source>
</evidence>
<protein>
    <submittedName>
        <fullName evidence="2">Uncharacterized protein</fullName>
    </submittedName>
</protein>
<evidence type="ECO:0000256" key="1">
    <source>
        <dbReference type="SAM" id="MobiDB-lite"/>
    </source>
</evidence>
<dbReference type="AlphaFoldDB" id="A0AAD7DBU6"/>
<feature type="compositionally biased region" description="Polar residues" evidence="1">
    <location>
        <begin position="104"/>
        <end position="124"/>
    </location>
</feature>
<sequence length="226" mass="25223">MFYSVSHRTDAAVSQTLCTPRSIPSVHYPPHYRARHAHQSHNRPICTLLGRVYALEAVHSMRHPPSALKLPEQLRALAVCTNSTAHALSRKTLRLLRRAPHGQNHISSQKPQVGTHSAPSNCTAQPPMPQPLSPDTQSFIKARRNTAMDPSQWYFVRVDTQFPLLPESKIVSSLDASSAPGARSQDIFRASRESCACFAFTGYDVQAAPPTINTFHAQEFNYCRKR</sequence>
<reference evidence="2" key="1">
    <citation type="submission" date="2023-03" db="EMBL/GenBank/DDBJ databases">
        <title>Massive genome expansion in bonnet fungi (Mycena s.s.) driven by repeated elements and novel gene families across ecological guilds.</title>
        <authorList>
            <consortium name="Lawrence Berkeley National Laboratory"/>
            <person name="Harder C.B."/>
            <person name="Miyauchi S."/>
            <person name="Viragh M."/>
            <person name="Kuo A."/>
            <person name="Thoen E."/>
            <person name="Andreopoulos B."/>
            <person name="Lu D."/>
            <person name="Skrede I."/>
            <person name="Drula E."/>
            <person name="Henrissat B."/>
            <person name="Morin E."/>
            <person name="Kohler A."/>
            <person name="Barry K."/>
            <person name="LaButti K."/>
            <person name="Morin E."/>
            <person name="Salamov A."/>
            <person name="Lipzen A."/>
            <person name="Mereny Z."/>
            <person name="Hegedus B."/>
            <person name="Baldrian P."/>
            <person name="Stursova M."/>
            <person name="Weitz H."/>
            <person name="Taylor A."/>
            <person name="Grigoriev I.V."/>
            <person name="Nagy L.G."/>
            <person name="Martin F."/>
            <person name="Kauserud H."/>
        </authorList>
    </citation>
    <scope>NUCLEOTIDE SEQUENCE</scope>
    <source>
        <strain evidence="2">CBHHK067</strain>
    </source>
</reference>
<feature type="region of interest" description="Disordered" evidence="1">
    <location>
        <begin position="101"/>
        <end position="136"/>
    </location>
</feature>
<keyword evidence="3" id="KW-1185">Reference proteome</keyword>
<gene>
    <name evidence="2" type="ORF">B0H17DRAFT_1203214</name>
</gene>
<organism evidence="2 3">
    <name type="scientific">Mycena rosella</name>
    <name type="common">Pink bonnet</name>
    <name type="synonym">Agaricus rosellus</name>
    <dbReference type="NCBI Taxonomy" id="1033263"/>
    <lineage>
        <taxon>Eukaryota</taxon>
        <taxon>Fungi</taxon>
        <taxon>Dikarya</taxon>
        <taxon>Basidiomycota</taxon>
        <taxon>Agaricomycotina</taxon>
        <taxon>Agaricomycetes</taxon>
        <taxon>Agaricomycetidae</taxon>
        <taxon>Agaricales</taxon>
        <taxon>Marasmiineae</taxon>
        <taxon>Mycenaceae</taxon>
        <taxon>Mycena</taxon>
    </lineage>
</organism>
<dbReference type="EMBL" id="JARKIE010000082">
    <property type="protein sequence ID" value="KAJ7688014.1"/>
    <property type="molecule type" value="Genomic_DNA"/>
</dbReference>
<evidence type="ECO:0000313" key="3">
    <source>
        <dbReference type="Proteomes" id="UP001221757"/>
    </source>
</evidence>
<name>A0AAD7DBU6_MYCRO</name>
<comment type="caution">
    <text evidence="2">The sequence shown here is derived from an EMBL/GenBank/DDBJ whole genome shotgun (WGS) entry which is preliminary data.</text>
</comment>
<proteinExistence type="predicted"/>